<keyword evidence="2" id="KW-1185">Reference proteome</keyword>
<dbReference type="EMBL" id="RHHB01000035">
    <property type="protein sequence ID" value="RNB46299.1"/>
    <property type="molecule type" value="Genomic_DNA"/>
</dbReference>
<dbReference type="RefSeq" id="WP_122937769.1">
    <property type="nucleotide sequence ID" value="NZ_JBHSNT010000059.1"/>
</dbReference>
<sequence length="164" mass="16334">MSEALEGWTDFNVAMVGATAALAGLLIVAMSVNIATIMTSATLPPRAAAAIAALVLALVAGAFGLVPGQPEVAYGIEVLLATLIAGMFQWHAIRVIIRKDAVSAADRVAKSAAGVLPVGAFLVGAVLILAGSPGAGLVAVGIGSVLAVIAAILMAWVVLVEVLR</sequence>
<dbReference type="OrthoDB" id="4949050at2"/>
<organism evidence="1 2">
    <name type="scientific">Agromyces tardus</name>
    <dbReference type="NCBI Taxonomy" id="2583849"/>
    <lineage>
        <taxon>Bacteria</taxon>
        <taxon>Bacillati</taxon>
        <taxon>Actinomycetota</taxon>
        <taxon>Actinomycetes</taxon>
        <taxon>Micrococcales</taxon>
        <taxon>Microbacteriaceae</taxon>
        <taxon>Agromyces</taxon>
    </lineage>
</organism>
<proteinExistence type="predicted"/>
<evidence type="ECO:0000313" key="1">
    <source>
        <dbReference type="EMBL" id="RNB46299.1"/>
    </source>
</evidence>
<dbReference type="Proteomes" id="UP000275048">
    <property type="component" value="Unassembled WGS sequence"/>
</dbReference>
<accession>A0A3M8A4Z2</accession>
<comment type="caution">
    <text evidence="1">The sequence shown here is derived from an EMBL/GenBank/DDBJ whole genome shotgun (WGS) entry which is preliminary data.</text>
</comment>
<reference evidence="1 2" key="1">
    <citation type="submission" date="2018-10" db="EMBL/GenBank/DDBJ databases">
        <title>Isolation, diversity and antibacterial activity of antinobacteria from the wheat rhizosphere soil.</title>
        <authorList>
            <person name="Sun T."/>
        </authorList>
    </citation>
    <scope>NUCLEOTIDE SEQUENCE [LARGE SCALE GENOMIC DNA]</scope>
    <source>
        <strain evidence="1 2">SJ-23</strain>
    </source>
</reference>
<protein>
    <recommendedName>
        <fullName evidence="3">Modulator of FtsH protease</fullName>
    </recommendedName>
</protein>
<evidence type="ECO:0008006" key="3">
    <source>
        <dbReference type="Google" id="ProtNLM"/>
    </source>
</evidence>
<dbReference type="AlphaFoldDB" id="A0A3M8A4Z2"/>
<gene>
    <name evidence="1" type="ORF">EDM22_14345</name>
</gene>
<name>A0A3M8A4Z2_9MICO</name>
<evidence type="ECO:0000313" key="2">
    <source>
        <dbReference type="Proteomes" id="UP000275048"/>
    </source>
</evidence>